<dbReference type="InterPro" id="IPR050836">
    <property type="entry name" value="SDS22/Internalin_LRR"/>
</dbReference>
<dbReference type="InterPro" id="IPR003591">
    <property type="entry name" value="Leu-rich_rpt_typical-subtyp"/>
</dbReference>
<dbReference type="EMBL" id="BTFZ01000013">
    <property type="protein sequence ID" value="GMM38085.1"/>
    <property type="molecule type" value="Genomic_DNA"/>
</dbReference>
<dbReference type="SMART" id="SM00365">
    <property type="entry name" value="LRR_SD22"/>
    <property type="match status" value="7"/>
</dbReference>
<dbReference type="SMART" id="SM00369">
    <property type="entry name" value="LRR_TYP"/>
    <property type="match status" value="6"/>
</dbReference>
<evidence type="ECO:0000256" key="2">
    <source>
        <dbReference type="ARBA" id="ARBA00022737"/>
    </source>
</evidence>
<dbReference type="InterPro" id="IPR001611">
    <property type="entry name" value="Leu-rich_rpt"/>
</dbReference>
<evidence type="ECO:0000256" key="3">
    <source>
        <dbReference type="SAM" id="MobiDB-lite"/>
    </source>
</evidence>
<feature type="region of interest" description="Disordered" evidence="3">
    <location>
        <begin position="201"/>
        <end position="223"/>
    </location>
</feature>
<dbReference type="PANTHER" id="PTHR46652:SF3">
    <property type="entry name" value="LEUCINE-RICH REPEAT-CONTAINING PROTEIN 9"/>
    <property type="match status" value="1"/>
</dbReference>
<organism evidence="4 5">
    <name type="scientific">Saccharomycopsis crataegensis</name>
    <dbReference type="NCBI Taxonomy" id="43959"/>
    <lineage>
        <taxon>Eukaryota</taxon>
        <taxon>Fungi</taxon>
        <taxon>Dikarya</taxon>
        <taxon>Ascomycota</taxon>
        <taxon>Saccharomycotina</taxon>
        <taxon>Saccharomycetes</taxon>
        <taxon>Saccharomycopsidaceae</taxon>
        <taxon>Saccharomycopsis</taxon>
    </lineage>
</organism>
<dbReference type="PROSITE" id="PS51450">
    <property type="entry name" value="LRR"/>
    <property type="match status" value="7"/>
</dbReference>
<keyword evidence="5" id="KW-1185">Reference proteome</keyword>
<feature type="compositionally biased region" description="Acidic residues" evidence="3">
    <location>
        <begin position="210"/>
        <end position="222"/>
    </location>
</feature>
<dbReference type="GeneID" id="90076060"/>
<dbReference type="Pfam" id="PF13855">
    <property type="entry name" value="LRR_8"/>
    <property type="match status" value="1"/>
</dbReference>
<evidence type="ECO:0000313" key="5">
    <source>
        <dbReference type="Proteomes" id="UP001360560"/>
    </source>
</evidence>
<evidence type="ECO:0000313" key="4">
    <source>
        <dbReference type="EMBL" id="GMM38085.1"/>
    </source>
</evidence>
<sequence length="797" mass="90975">MEYKHQKLSGSEDSSIVNNRISFSSLPAEIHAQIFEFCDSSTRASLLKLRRETSFHSHPFWVEPLNATLFRSIILNEFSPSLESPFRFETGSGRLKTSVQHIPKLAQYKNYIKEVVLESLSSMSNTKVYNEAHKVETFLRELPHLSKLSLQCVYGVSVNNPPNVLHVTLPKYVEISELLDNINCSVIKVLKINDRECREDPNFNENGSINDDDDQDDSATTEEEVRKNYGFAQEFPELRDFCMDIYGFATLDCQNFIAPKLEEFHFFSDEPTCIINLSSELYPNLEQLSLSSRLSPSYQDCASIDFSKTKGFQNLKHIRFSKIKIDNLIFGYWLALETLSIVDSAPSLKIGSDFQKLKNLKKIAIIKCQIDEFPDDLHLENLEELRLNNCRLSHLSGLKNCLNLVLLSAEQNSIENFTTNLTNHSKLKVLNLWANKLQSFENIHSIPNLVSLDIRSNLLKSIDKPLLLPKLRELFISDNPIKKLDANIASLVSLQILEAEFCAIEKISTDFSEIKSLAKLSFESVKGKGKNSIFSIKHFADMSSLESLNLQGVGLVEFDCQLFHRLISLNLSKNKITVLRNLESLINLRQLNVSYNSITCIKTNFAHLKNLSELDLGNNRLSSFENINDIPNLEALNLDSNCLREISPPLNYPNLKIFYLLRNKMESLDHLSKLQNLQMLDLRGNKFKVFDQISKDISGSSGSSVPLKLNFMENAIYEVIKPREYECGIRNAPYSEDREKFYMTPPLNLMLKDTQDLMIYFDCGAVCSGGSKADTGRSRQMRFLDYGSRKFYNMEAI</sequence>
<gene>
    <name evidence="4" type="ORF">DASC09_054100</name>
</gene>
<dbReference type="AlphaFoldDB" id="A0AAV5QU14"/>
<evidence type="ECO:0008006" key="6">
    <source>
        <dbReference type="Google" id="ProtNLM"/>
    </source>
</evidence>
<evidence type="ECO:0000256" key="1">
    <source>
        <dbReference type="ARBA" id="ARBA00022614"/>
    </source>
</evidence>
<dbReference type="RefSeq" id="XP_064855081.1">
    <property type="nucleotide sequence ID" value="XM_064999009.1"/>
</dbReference>
<reference evidence="4 5" key="1">
    <citation type="journal article" date="2023" name="Elife">
        <title>Identification of key yeast species and microbe-microbe interactions impacting larval growth of Drosophila in the wild.</title>
        <authorList>
            <person name="Mure A."/>
            <person name="Sugiura Y."/>
            <person name="Maeda R."/>
            <person name="Honda K."/>
            <person name="Sakurai N."/>
            <person name="Takahashi Y."/>
            <person name="Watada M."/>
            <person name="Katoh T."/>
            <person name="Gotoh A."/>
            <person name="Gotoh Y."/>
            <person name="Taniguchi I."/>
            <person name="Nakamura K."/>
            <person name="Hayashi T."/>
            <person name="Katayama T."/>
            <person name="Uemura T."/>
            <person name="Hattori Y."/>
        </authorList>
    </citation>
    <scope>NUCLEOTIDE SEQUENCE [LARGE SCALE GENOMIC DNA]</scope>
    <source>
        <strain evidence="4 5">SC-9</strain>
    </source>
</reference>
<protein>
    <recommendedName>
        <fullName evidence="6">L domain-like protein</fullName>
    </recommendedName>
</protein>
<keyword evidence="1" id="KW-0433">Leucine-rich repeat</keyword>
<dbReference type="Proteomes" id="UP001360560">
    <property type="component" value="Unassembled WGS sequence"/>
</dbReference>
<comment type="caution">
    <text evidence="4">The sequence shown here is derived from an EMBL/GenBank/DDBJ whole genome shotgun (WGS) entry which is preliminary data.</text>
</comment>
<dbReference type="Gene3D" id="3.80.10.10">
    <property type="entry name" value="Ribonuclease Inhibitor"/>
    <property type="match status" value="2"/>
</dbReference>
<dbReference type="InterPro" id="IPR032675">
    <property type="entry name" value="LRR_dom_sf"/>
</dbReference>
<accession>A0AAV5QU14</accession>
<name>A0AAV5QU14_9ASCO</name>
<dbReference type="SUPFAM" id="SSF52058">
    <property type="entry name" value="L domain-like"/>
    <property type="match status" value="2"/>
</dbReference>
<dbReference type="PANTHER" id="PTHR46652">
    <property type="entry name" value="LEUCINE-RICH REPEAT AND IQ DOMAIN-CONTAINING PROTEIN 1-RELATED"/>
    <property type="match status" value="1"/>
</dbReference>
<proteinExistence type="predicted"/>
<keyword evidence="2" id="KW-0677">Repeat</keyword>